<dbReference type="Proteomes" id="UP000712157">
    <property type="component" value="Unassembled WGS sequence"/>
</dbReference>
<dbReference type="RefSeq" id="WP_158345701.1">
    <property type="nucleotide sequence ID" value="NZ_JAHQCW010000043.1"/>
</dbReference>
<dbReference type="AlphaFoldDB" id="A0A949K3T4"/>
<evidence type="ECO:0000313" key="1">
    <source>
        <dbReference type="EMBL" id="MBU9738867.1"/>
    </source>
</evidence>
<protein>
    <submittedName>
        <fullName evidence="1">Uncharacterized protein</fullName>
    </submittedName>
</protein>
<name>A0A949K3T4_9FIRM</name>
<gene>
    <name evidence="1" type="ORF">KTH89_20230</name>
</gene>
<accession>A0A949K3T4</accession>
<keyword evidence="2" id="KW-1185">Reference proteome</keyword>
<organism evidence="1 2">
    <name type="scientific">Diplocloster agilis</name>
    <dbReference type="NCBI Taxonomy" id="2850323"/>
    <lineage>
        <taxon>Bacteria</taxon>
        <taxon>Bacillati</taxon>
        <taxon>Bacillota</taxon>
        <taxon>Clostridia</taxon>
        <taxon>Lachnospirales</taxon>
        <taxon>Lachnospiraceae</taxon>
        <taxon>Diplocloster</taxon>
    </lineage>
</organism>
<comment type="caution">
    <text evidence="1">The sequence shown here is derived from an EMBL/GenBank/DDBJ whole genome shotgun (WGS) entry which is preliminary data.</text>
</comment>
<sequence length="135" mass="15596">MLFPLIKIKDLAVLKNRPERVVGTNTHDSLYIDKESGGIQYLNLQCCEGTKKYGNSPVSYQFSGENNEYSPYCEITFVTFEQLCEVYLEETRKGCEAEKAIRNLIKETIAKHEQIIEEYNFDDDDRFNHTAGILL</sequence>
<dbReference type="EMBL" id="JAHQCW010000043">
    <property type="protein sequence ID" value="MBU9738867.1"/>
    <property type="molecule type" value="Genomic_DNA"/>
</dbReference>
<proteinExistence type="predicted"/>
<reference evidence="1" key="1">
    <citation type="submission" date="2021-06" db="EMBL/GenBank/DDBJ databases">
        <title>Description of novel taxa of the family Lachnospiraceae.</title>
        <authorList>
            <person name="Chaplin A.V."/>
            <person name="Sokolova S.R."/>
            <person name="Pikina A.P."/>
            <person name="Korzhanova M."/>
            <person name="Belova V."/>
            <person name="Korostin D."/>
            <person name="Efimov B.A."/>
        </authorList>
    </citation>
    <scope>NUCLEOTIDE SEQUENCE</scope>
    <source>
        <strain evidence="1">ASD5720</strain>
    </source>
</reference>
<evidence type="ECO:0000313" key="2">
    <source>
        <dbReference type="Proteomes" id="UP000712157"/>
    </source>
</evidence>